<organism evidence="3 4">
    <name type="scientific">Deinococcus metalli</name>
    <dbReference type="NCBI Taxonomy" id="1141878"/>
    <lineage>
        <taxon>Bacteria</taxon>
        <taxon>Thermotogati</taxon>
        <taxon>Deinococcota</taxon>
        <taxon>Deinococci</taxon>
        <taxon>Deinococcales</taxon>
        <taxon>Deinococcaceae</taxon>
        <taxon>Deinococcus</taxon>
    </lineage>
</organism>
<dbReference type="RefSeq" id="WP_184112852.1">
    <property type="nucleotide sequence ID" value="NZ_BNAJ01000007.1"/>
</dbReference>
<evidence type="ECO:0000313" key="4">
    <source>
        <dbReference type="Proteomes" id="UP000539473"/>
    </source>
</evidence>
<evidence type="ECO:0000313" key="3">
    <source>
        <dbReference type="EMBL" id="MBB5377360.1"/>
    </source>
</evidence>
<accession>A0A7W8NQY9</accession>
<dbReference type="AlphaFoldDB" id="A0A7W8NQY9"/>
<keyword evidence="5" id="KW-1185">Reference proteome</keyword>
<comment type="caution">
    <text evidence="3">The sequence shown here is derived from an EMBL/GenBank/DDBJ whole genome shotgun (WGS) entry which is preliminary data.</text>
</comment>
<dbReference type="Proteomes" id="UP000539473">
    <property type="component" value="Unassembled WGS sequence"/>
</dbReference>
<gene>
    <name evidence="2" type="ORF">GCM10017781_27860</name>
    <name evidence="3" type="ORF">HNQ07_002852</name>
</gene>
<sequence>MTDNSNRYGSEPLGKSVEEVEQESGNLVNSPVGGETVRRDEDVAVVVPAVVNGNTTGVPALINPEGLTDRSGTPADGTTRENRDSSEE</sequence>
<reference evidence="2" key="4">
    <citation type="submission" date="2024-05" db="EMBL/GenBank/DDBJ databases">
        <authorList>
            <person name="Sun Q."/>
            <person name="Zhou Y."/>
        </authorList>
    </citation>
    <scope>NUCLEOTIDE SEQUENCE</scope>
    <source>
        <strain evidence="2">CGMCC 1.18437</strain>
    </source>
</reference>
<reference evidence="5" key="2">
    <citation type="journal article" date="2019" name="Int. J. Syst. Evol. Microbiol.">
        <title>The Global Catalogue of Microorganisms (GCM) 10K type strain sequencing project: providing services to taxonomists for standard genome sequencing and annotation.</title>
        <authorList>
            <consortium name="The Broad Institute Genomics Platform"/>
            <consortium name="The Broad Institute Genome Sequencing Center for Infectious Disease"/>
            <person name="Wu L."/>
            <person name="Ma J."/>
        </authorList>
    </citation>
    <scope>NUCLEOTIDE SEQUENCE [LARGE SCALE GENOMIC DNA]</scope>
    <source>
        <strain evidence="5">CGMCC 1.18437</strain>
    </source>
</reference>
<dbReference type="EMBL" id="JACHFK010000007">
    <property type="protein sequence ID" value="MBB5377360.1"/>
    <property type="molecule type" value="Genomic_DNA"/>
</dbReference>
<dbReference type="Proteomes" id="UP000619376">
    <property type="component" value="Unassembled WGS sequence"/>
</dbReference>
<feature type="compositionally biased region" description="Basic and acidic residues" evidence="1">
    <location>
        <begin position="78"/>
        <end position="88"/>
    </location>
</feature>
<name>A0A7W8NQY9_9DEIO</name>
<reference evidence="2" key="1">
    <citation type="journal article" date="2014" name="Int. J. Syst. Evol. Microbiol.">
        <title>Complete genome of a new Firmicutes species belonging to the dominant human colonic microbiota ('Ruminococcus bicirculans') reveals two chromosomes and a selective capacity to utilize plant glucans.</title>
        <authorList>
            <consortium name="NISC Comparative Sequencing Program"/>
            <person name="Wegmann U."/>
            <person name="Louis P."/>
            <person name="Goesmann A."/>
            <person name="Henrissat B."/>
            <person name="Duncan S.H."/>
            <person name="Flint H.J."/>
        </authorList>
    </citation>
    <scope>NUCLEOTIDE SEQUENCE</scope>
    <source>
        <strain evidence="2">CGMCC 1.18437</strain>
    </source>
</reference>
<evidence type="ECO:0000256" key="1">
    <source>
        <dbReference type="SAM" id="MobiDB-lite"/>
    </source>
</evidence>
<feature type="region of interest" description="Disordered" evidence="1">
    <location>
        <begin position="1"/>
        <end position="40"/>
    </location>
</feature>
<dbReference type="EMBL" id="BNAJ01000007">
    <property type="protein sequence ID" value="GHF49866.1"/>
    <property type="molecule type" value="Genomic_DNA"/>
</dbReference>
<feature type="region of interest" description="Disordered" evidence="1">
    <location>
        <begin position="54"/>
        <end position="88"/>
    </location>
</feature>
<proteinExistence type="predicted"/>
<protein>
    <submittedName>
        <fullName evidence="3">Uncharacterized protein</fullName>
    </submittedName>
</protein>
<evidence type="ECO:0000313" key="5">
    <source>
        <dbReference type="Proteomes" id="UP000619376"/>
    </source>
</evidence>
<reference evidence="3 4" key="3">
    <citation type="submission" date="2020-08" db="EMBL/GenBank/DDBJ databases">
        <title>Genomic Encyclopedia of Type Strains, Phase IV (KMG-IV): sequencing the most valuable type-strain genomes for metagenomic binning, comparative biology and taxonomic classification.</title>
        <authorList>
            <person name="Goeker M."/>
        </authorList>
    </citation>
    <scope>NUCLEOTIDE SEQUENCE [LARGE SCALE GENOMIC DNA]</scope>
    <source>
        <strain evidence="3 4">DSM 27521</strain>
    </source>
</reference>
<evidence type="ECO:0000313" key="2">
    <source>
        <dbReference type="EMBL" id="GHF49866.1"/>
    </source>
</evidence>